<feature type="domain" description="CRIB" evidence="2">
    <location>
        <begin position="28"/>
        <end position="41"/>
    </location>
</feature>
<organism evidence="3">
    <name type="scientific">Cucumis melo</name>
    <name type="common">Muskmelon</name>
    <dbReference type="NCBI Taxonomy" id="3656"/>
    <lineage>
        <taxon>Eukaryota</taxon>
        <taxon>Viridiplantae</taxon>
        <taxon>Streptophyta</taxon>
        <taxon>Embryophyta</taxon>
        <taxon>Tracheophyta</taxon>
        <taxon>Spermatophyta</taxon>
        <taxon>Magnoliopsida</taxon>
        <taxon>eudicotyledons</taxon>
        <taxon>Gunneridae</taxon>
        <taxon>Pentapetalae</taxon>
        <taxon>rosids</taxon>
        <taxon>fabids</taxon>
        <taxon>Cucurbitales</taxon>
        <taxon>Cucurbitaceae</taxon>
        <taxon>Benincaseae</taxon>
        <taxon>Cucumis</taxon>
    </lineage>
</organism>
<dbReference type="PANTHER" id="PTHR46325:SF40">
    <property type="entry name" value="CRIB DOMAIN-CONTAINING PROTEIN"/>
    <property type="match status" value="1"/>
</dbReference>
<proteinExistence type="predicted"/>
<dbReference type="EnsemblPlants" id="MELO3C006408.2.1">
    <property type="protein sequence ID" value="MELO3C006408.2.1"/>
    <property type="gene ID" value="MELO3C006408.2"/>
</dbReference>
<dbReference type="PANTHER" id="PTHR46325">
    <property type="entry name" value="CRIB DOMAIN-CONTAINING PROTEIN RIC8"/>
    <property type="match status" value="1"/>
</dbReference>
<dbReference type="PROSITE" id="PS50108">
    <property type="entry name" value="CRIB"/>
    <property type="match status" value="1"/>
</dbReference>
<accession>A0A9I9CNY5</accession>
<feature type="compositionally biased region" description="Low complexity" evidence="1">
    <location>
        <begin position="202"/>
        <end position="222"/>
    </location>
</feature>
<dbReference type="InterPro" id="IPR000095">
    <property type="entry name" value="CRIB_dom"/>
</dbReference>
<reference evidence="3" key="1">
    <citation type="submission" date="2023-03" db="UniProtKB">
        <authorList>
            <consortium name="EnsemblPlants"/>
        </authorList>
    </citation>
    <scope>IDENTIFICATION</scope>
</reference>
<evidence type="ECO:0000259" key="2">
    <source>
        <dbReference type="PROSITE" id="PS50108"/>
    </source>
</evidence>
<dbReference type="AlphaFoldDB" id="A0A9I9CNY5"/>
<dbReference type="SMART" id="SM00285">
    <property type="entry name" value="PBD"/>
    <property type="match status" value="1"/>
</dbReference>
<feature type="region of interest" description="Disordered" evidence="1">
    <location>
        <begin position="101"/>
        <end position="236"/>
    </location>
</feature>
<dbReference type="Gene3D" id="3.90.810.10">
    <property type="entry name" value="CRIB domain"/>
    <property type="match status" value="1"/>
</dbReference>
<feature type="compositionally biased region" description="Low complexity" evidence="1">
    <location>
        <begin position="128"/>
        <end position="138"/>
    </location>
</feature>
<dbReference type="InterPro" id="IPR036936">
    <property type="entry name" value="CRIB_dom_sf"/>
</dbReference>
<sequence>MATSVKGLLKGLRYISQIFDEKEPEMQIGLPTDVKHVAHIGWDGPSGNQNNTPSWIDGFNYGFGFVWVFAKFEQMNEFKSSPKTQTSSDLVSSIGELDLSSANIPTQESGELDVQKASRAPRSKRQTSSESSSGLDSSSTRRNSNSEKVSRRQRSSCPSGDSGPQDGSSRSSRRRRSSNHGVESSTENPIPKHSHRRKSKGSSDSGESTRSSRSRDNNSLTDIPLPVLEAVDEEKG</sequence>
<dbReference type="CDD" id="cd00132">
    <property type="entry name" value="CRIB"/>
    <property type="match status" value="1"/>
</dbReference>
<feature type="compositionally biased region" description="Low complexity" evidence="1">
    <location>
        <begin position="155"/>
        <end position="170"/>
    </location>
</feature>
<protein>
    <recommendedName>
        <fullName evidence="2">CRIB domain-containing protein</fullName>
    </recommendedName>
</protein>
<feature type="compositionally biased region" description="Polar residues" evidence="1">
    <location>
        <begin position="179"/>
        <end position="188"/>
    </location>
</feature>
<dbReference type="Pfam" id="PF00786">
    <property type="entry name" value="PBD"/>
    <property type="match status" value="1"/>
</dbReference>
<evidence type="ECO:0000313" key="3">
    <source>
        <dbReference type="EnsemblPlants" id="MELO3C006408.2.1"/>
    </source>
</evidence>
<name>A0A9I9CNY5_CUCME</name>
<dbReference type="Gramene" id="MELO3C006408.2.1">
    <property type="protein sequence ID" value="MELO3C006408.2.1"/>
    <property type="gene ID" value="MELO3C006408.2"/>
</dbReference>
<evidence type="ECO:0000256" key="1">
    <source>
        <dbReference type="SAM" id="MobiDB-lite"/>
    </source>
</evidence>